<evidence type="ECO:0000256" key="1">
    <source>
        <dbReference type="SAM" id="Phobius"/>
    </source>
</evidence>
<dbReference type="EMBL" id="LNTY01000049">
    <property type="protein sequence ID" value="KXF80847.1"/>
    <property type="molecule type" value="Genomic_DNA"/>
</dbReference>
<organism evidence="2 3">
    <name type="scientific">Enterovibrio coralii</name>
    <dbReference type="NCBI Taxonomy" id="294935"/>
    <lineage>
        <taxon>Bacteria</taxon>
        <taxon>Pseudomonadati</taxon>
        <taxon>Pseudomonadota</taxon>
        <taxon>Gammaproteobacteria</taxon>
        <taxon>Vibrionales</taxon>
        <taxon>Vibrionaceae</taxon>
        <taxon>Enterovibrio</taxon>
    </lineage>
</organism>
<evidence type="ECO:0000313" key="2">
    <source>
        <dbReference type="EMBL" id="KXF80847.1"/>
    </source>
</evidence>
<evidence type="ECO:0000313" key="3">
    <source>
        <dbReference type="Proteomes" id="UP000070529"/>
    </source>
</evidence>
<keyword evidence="1" id="KW-1133">Transmembrane helix</keyword>
<dbReference type="STRING" id="294935.ATN88_16400"/>
<protein>
    <submittedName>
        <fullName evidence="2">Uncharacterized protein</fullName>
    </submittedName>
</protein>
<dbReference type="Proteomes" id="UP000070529">
    <property type="component" value="Unassembled WGS sequence"/>
</dbReference>
<proteinExistence type="predicted"/>
<keyword evidence="1" id="KW-0472">Membrane</keyword>
<keyword evidence="3" id="KW-1185">Reference proteome</keyword>
<feature type="transmembrane region" description="Helical" evidence="1">
    <location>
        <begin position="124"/>
        <end position="141"/>
    </location>
</feature>
<comment type="caution">
    <text evidence="2">The sequence shown here is derived from an EMBL/GenBank/DDBJ whole genome shotgun (WGS) entry which is preliminary data.</text>
</comment>
<accession>A0A135I612</accession>
<feature type="transmembrane region" description="Helical" evidence="1">
    <location>
        <begin position="33"/>
        <end position="51"/>
    </location>
</feature>
<dbReference type="OrthoDB" id="6271282at2"/>
<name>A0A135I612_9GAMM</name>
<sequence length="596" mass="67321">MLKILILAVTVLYLFVRQRTKKKVGVHNHIRRFALLIWLGVMLVIFALAFGPEKYLIYADSLNTTQVKGNPVVFAWEQFRPLPIEVFAKPVFLNSDFQQVYDVPKQLVAGLAERFPYQSGFSPVYFVVYLFSMLSVLAVFSRHHAITQRWEDAKRLDTVGGYKHFLDWANGNFVRRFYTRDEQAMAEEYMQSIRQRAVLKLDTYYKGFQQAGVKPHFLSIAKKLSNSGKRALSVRVKYDGHNQTKFDISTFYTQPLGLYHKEPLTELPEKILANMLVDQERKHQLLYDYSMQFLKECPYYNLGTSVSMLPYSQPYLTFLPPSPDYAEESITKSVNEAMAEGIRKFAGQELLTISSSATDAVLEMDFNCFVLSPFHTMSPPYGWKRTAGMGAGAGYKPCIIAGEEKDGGAVTTYSLGMLIICRLVIDGETVDEFKHVAFPDRDYISTTSFPGREIPSKDAVEKNLFDANGQSCINSWFAQMMGISADTINKSRLKIDKKTFASIHAAEGALNQINEQIETALRDEGLSELLNKSSEELYRLNQGIIDSYIHSMVESAGQQEVLAHLLENYADLIPVPDILGDVIATAVEATVELNNA</sequence>
<keyword evidence="1" id="KW-0812">Transmembrane</keyword>
<dbReference type="AlphaFoldDB" id="A0A135I612"/>
<reference evidence="2 3" key="1">
    <citation type="submission" date="2015-11" db="EMBL/GenBank/DDBJ databases">
        <title>Genomic Taxonomy of the Vibrionaceae.</title>
        <authorList>
            <person name="Gomez-Gil B."/>
            <person name="Enciso-Ibarra J."/>
        </authorList>
    </citation>
    <scope>NUCLEOTIDE SEQUENCE [LARGE SCALE GENOMIC DNA]</scope>
    <source>
        <strain evidence="2 3">CAIM 912</strain>
    </source>
</reference>
<gene>
    <name evidence="2" type="ORF">ATN88_16400</name>
</gene>
<dbReference type="RefSeq" id="WP_067418865.1">
    <property type="nucleotide sequence ID" value="NZ_LNTY01000049.1"/>
</dbReference>